<dbReference type="InterPro" id="IPR000863">
    <property type="entry name" value="Sulfotransferase_dom"/>
</dbReference>
<dbReference type="SUPFAM" id="SSF52540">
    <property type="entry name" value="P-loop containing nucleoside triphosphate hydrolases"/>
    <property type="match status" value="1"/>
</dbReference>
<evidence type="ECO:0000313" key="4">
    <source>
        <dbReference type="EMBL" id="KKL95518.1"/>
    </source>
</evidence>
<dbReference type="Gene3D" id="3.40.50.300">
    <property type="entry name" value="P-loop containing nucleotide triphosphate hydrolases"/>
    <property type="match status" value="1"/>
</dbReference>
<proteinExistence type="inferred from homology"/>
<protein>
    <recommendedName>
        <fullName evidence="3">Sulfotransferase domain-containing protein</fullName>
    </recommendedName>
</protein>
<dbReference type="PANTHER" id="PTHR11783">
    <property type="entry name" value="SULFOTRANSFERASE SULT"/>
    <property type="match status" value="1"/>
</dbReference>
<dbReference type="Pfam" id="PF00685">
    <property type="entry name" value="Sulfotransfer_1"/>
    <property type="match status" value="1"/>
</dbReference>
<sequence length="255" mass="29301">MSMTVYVAGYPKSGTTWITRLLGDVLSCKTGGSLPAEDKKEIATEVYGDADITVRKGHFVLMDTVASSPVIKPHRLQWKGLHEPNHKVVLVVRDPRDIAVSGAFHWKVSVSSFLQDMIKGTNGMRTMGPWNVFMREWLAKYRQFDAVIVRYEDMLQGPVVLEKLLNDLRFVVVNTTIAEAYERQNFKNRVIDVIQNGHNYNLGKSFNTKFMRKGVAGDWRNHFTRTEAFDAEVNFGELLSYFKYESDPLWWEEVK</sequence>
<dbReference type="EMBL" id="LAZR01018657">
    <property type="protein sequence ID" value="KKL95518.1"/>
    <property type="molecule type" value="Genomic_DNA"/>
</dbReference>
<accession>A0A0F9G9Z6</accession>
<name>A0A0F9G9Z6_9ZZZZ</name>
<keyword evidence="2" id="KW-0808">Transferase</keyword>
<reference evidence="4" key="1">
    <citation type="journal article" date="2015" name="Nature">
        <title>Complex archaea that bridge the gap between prokaryotes and eukaryotes.</title>
        <authorList>
            <person name="Spang A."/>
            <person name="Saw J.H."/>
            <person name="Jorgensen S.L."/>
            <person name="Zaremba-Niedzwiedzka K."/>
            <person name="Martijn J."/>
            <person name="Lind A.E."/>
            <person name="van Eijk R."/>
            <person name="Schleper C."/>
            <person name="Guy L."/>
            <person name="Ettema T.J."/>
        </authorList>
    </citation>
    <scope>NUCLEOTIDE SEQUENCE</scope>
</reference>
<dbReference type="GO" id="GO:0008146">
    <property type="term" value="F:sulfotransferase activity"/>
    <property type="evidence" value="ECO:0007669"/>
    <property type="project" value="InterPro"/>
</dbReference>
<feature type="domain" description="Sulfotransferase" evidence="3">
    <location>
        <begin position="5"/>
        <end position="228"/>
    </location>
</feature>
<evidence type="ECO:0000256" key="1">
    <source>
        <dbReference type="ARBA" id="ARBA00005771"/>
    </source>
</evidence>
<dbReference type="AlphaFoldDB" id="A0A0F9G9Z6"/>
<organism evidence="4">
    <name type="scientific">marine sediment metagenome</name>
    <dbReference type="NCBI Taxonomy" id="412755"/>
    <lineage>
        <taxon>unclassified sequences</taxon>
        <taxon>metagenomes</taxon>
        <taxon>ecological metagenomes</taxon>
    </lineage>
</organism>
<dbReference type="InterPro" id="IPR027417">
    <property type="entry name" value="P-loop_NTPase"/>
</dbReference>
<comment type="caution">
    <text evidence="4">The sequence shown here is derived from an EMBL/GenBank/DDBJ whole genome shotgun (WGS) entry which is preliminary data.</text>
</comment>
<evidence type="ECO:0000256" key="2">
    <source>
        <dbReference type="ARBA" id="ARBA00022679"/>
    </source>
</evidence>
<gene>
    <name evidence="4" type="ORF">LCGC14_1853780</name>
</gene>
<evidence type="ECO:0000259" key="3">
    <source>
        <dbReference type="Pfam" id="PF00685"/>
    </source>
</evidence>
<comment type="similarity">
    <text evidence="1">Belongs to the sulfotransferase 1 family.</text>
</comment>